<dbReference type="EMBL" id="JAUSUF010000001">
    <property type="protein sequence ID" value="MDQ0148459.1"/>
    <property type="molecule type" value="Genomic_DNA"/>
</dbReference>
<evidence type="ECO:0000313" key="2">
    <source>
        <dbReference type="Proteomes" id="UP001228504"/>
    </source>
</evidence>
<dbReference type="PROSITE" id="PS51257">
    <property type="entry name" value="PROKAR_LIPOPROTEIN"/>
    <property type="match status" value="1"/>
</dbReference>
<evidence type="ECO:0000313" key="1">
    <source>
        <dbReference type="EMBL" id="MDQ0148459.1"/>
    </source>
</evidence>
<organism evidence="1 2">
    <name type="scientific">Eubacterium multiforme</name>
    <dbReference type="NCBI Taxonomy" id="83339"/>
    <lineage>
        <taxon>Bacteria</taxon>
        <taxon>Bacillati</taxon>
        <taxon>Bacillota</taxon>
        <taxon>Clostridia</taxon>
        <taxon>Eubacteriales</taxon>
        <taxon>Eubacteriaceae</taxon>
        <taxon>Eubacterium</taxon>
    </lineage>
</organism>
<dbReference type="RefSeq" id="WP_307482515.1">
    <property type="nucleotide sequence ID" value="NZ_JAUSUF010000001.1"/>
</dbReference>
<evidence type="ECO:0008006" key="3">
    <source>
        <dbReference type="Google" id="ProtNLM"/>
    </source>
</evidence>
<sequence length="144" mass="16432">MKKFVAILIFILTLNTIFVGCGKYEPEELGKYNTIYKDKSDKEDDGSYPVINIKNIKKENGALVIEIEAPTIKQLDYAFDNFLFVQLIDKDGSRIQYEKMQLDPIEGDIQAELKLTGVDLNEIAYVEIGPYKTKDDSPLIFKVN</sequence>
<dbReference type="Proteomes" id="UP001228504">
    <property type="component" value="Unassembled WGS sequence"/>
</dbReference>
<reference evidence="1 2" key="1">
    <citation type="submission" date="2023-07" db="EMBL/GenBank/DDBJ databases">
        <title>Genomic Encyclopedia of Type Strains, Phase IV (KMG-IV): sequencing the most valuable type-strain genomes for metagenomic binning, comparative biology and taxonomic classification.</title>
        <authorList>
            <person name="Goeker M."/>
        </authorList>
    </citation>
    <scope>NUCLEOTIDE SEQUENCE [LARGE SCALE GENOMIC DNA]</scope>
    <source>
        <strain evidence="1 2">DSM 20694</strain>
    </source>
</reference>
<comment type="caution">
    <text evidence="1">The sequence shown here is derived from an EMBL/GenBank/DDBJ whole genome shotgun (WGS) entry which is preliminary data.</text>
</comment>
<name>A0ABT9URP4_9FIRM</name>
<accession>A0ABT9URP4</accession>
<gene>
    <name evidence="1" type="ORF">J2S18_000376</name>
</gene>
<proteinExistence type="predicted"/>
<protein>
    <recommendedName>
        <fullName evidence="3">DUF4825 domain-containing protein</fullName>
    </recommendedName>
</protein>
<keyword evidence="2" id="KW-1185">Reference proteome</keyword>